<accession>A0ABS7BKU7</accession>
<keyword evidence="2" id="KW-1185">Reference proteome</keyword>
<reference evidence="1 2" key="1">
    <citation type="submission" date="2021-07" db="EMBL/GenBank/DDBJ databases">
        <title>Sphingomonas sp.</title>
        <authorList>
            <person name="Feng G."/>
            <person name="Li J."/>
            <person name="Pan M."/>
        </authorList>
    </citation>
    <scope>NUCLEOTIDE SEQUENCE [LARGE SCALE GENOMIC DNA]</scope>
    <source>
        <strain evidence="1 2">RRHST34</strain>
    </source>
</reference>
<evidence type="ECO:0000313" key="1">
    <source>
        <dbReference type="EMBL" id="MBW6530235.1"/>
    </source>
</evidence>
<dbReference type="Pfam" id="PF07396">
    <property type="entry name" value="Porin_O_P"/>
    <property type="match status" value="1"/>
</dbReference>
<organism evidence="1 2">
    <name type="scientific">Sphingomonas citri</name>
    <dbReference type="NCBI Taxonomy" id="2862499"/>
    <lineage>
        <taxon>Bacteria</taxon>
        <taxon>Pseudomonadati</taxon>
        <taxon>Pseudomonadota</taxon>
        <taxon>Alphaproteobacteria</taxon>
        <taxon>Sphingomonadales</taxon>
        <taxon>Sphingomonadaceae</taxon>
        <taxon>Sphingomonas</taxon>
    </lineage>
</organism>
<dbReference type="RefSeq" id="WP_219748126.1">
    <property type="nucleotide sequence ID" value="NZ_JAHXZN010000001.1"/>
</dbReference>
<proteinExistence type="predicted"/>
<gene>
    <name evidence="1" type="ORF">KZ820_05755</name>
</gene>
<comment type="caution">
    <text evidence="1">The sequence shown here is derived from an EMBL/GenBank/DDBJ whole genome shotgun (WGS) entry which is preliminary data.</text>
</comment>
<dbReference type="InterPro" id="IPR010870">
    <property type="entry name" value="Porin_O/P"/>
</dbReference>
<dbReference type="Gene3D" id="2.40.160.10">
    <property type="entry name" value="Porin"/>
    <property type="match status" value="1"/>
</dbReference>
<protein>
    <submittedName>
        <fullName evidence="1">OprO/OprP family phosphate-selective porin</fullName>
    </submittedName>
</protein>
<sequence>MAIDRDHHVAGAIELTARYENLDYKDLATGGRRWAATLGANWYLNSFTRIQVNAIHWDTDNRAGAVTGADDGETVSARVAVTF</sequence>
<name>A0ABS7BKU7_9SPHN</name>
<dbReference type="EMBL" id="JAHXZN010000001">
    <property type="protein sequence ID" value="MBW6530235.1"/>
    <property type="molecule type" value="Genomic_DNA"/>
</dbReference>
<evidence type="ECO:0000313" key="2">
    <source>
        <dbReference type="Proteomes" id="UP000759103"/>
    </source>
</evidence>
<dbReference type="Proteomes" id="UP000759103">
    <property type="component" value="Unassembled WGS sequence"/>
</dbReference>
<dbReference type="SUPFAM" id="SSF56935">
    <property type="entry name" value="Porins"/>
    <property type="match status" value="1"/>
</dbReference>
<dbReference type="InterPro" id="IPR023614">
    <property type="entry name" value="Porin_dom_sf"/>
</dbReference>